<dbReference type="GO" id="GO:0046982">
    <property type="term" value="F:protein heterodimerization activity"/>
    <property type="evidence" value="ECO:0007669"/>
    <property type="project" value="InterPro"/>
</dbReference>
<dbReference type="InterPro" id="IPR029387">
    <property type="entry name" value="OSTbeta"/>
</dbReference>
<keyword evidence="2" id="KW-0812">Transmembrane</keyword>
<dbReference type="GO" id="GO:0015721">
    <property type="term" value="P:bile acid and bile salt transport"/>
    <property type="evidence" value="ECO:0007669"/>
    <property type="project" value="InterPro"/>
</dbReference>
<sequence>MWEDRSRLVNMKTSRCISAHHVQPVRTEACPEPGDEDRAKGLEWECDRDRLISRNNSLLLSLSGRRLVLTDDNKNIKWKSLDQGDICQDTLRSRRASEEFEVMAKPTMSAEQKKYLRWFYRTEDAQYWKYSLLGLAFLCLLIGFMLLGMGAMANKSRKKIAKYKAAAAMLQKKDCEELRVISLEDTSAPSTPLAKPPASPPPNGELSDCRPGNIVLTYKDGNTSSLYPDATAEVSLTGADRQAEGAEEEAELEITTVETHTEEEREEEEVVVCNE</sequence>
<feature type="region of interest" description="Disordered" evidence="1">
    <location>
        <begin position="239"/>
        <end position="275"/>
    </location>
</feature>
<name>A0AAW0P8I5_9GOBI</name>
<feature type="transmembrane region" description="Helical" evidence="2">
    <location>
        <begin position="130"/>
        <end position="153"/>
    </location>
</feature>
<evidence type="ECO:0000256" key="2">
    <source>
        <dbReference type="SAM" id="Phobius"/>
    </source>
</evidence>
<keyword evidence="2" id="KW-1133">Transmembrane helix</keyword>
<evidence type="ECO:0000256" key="1">
    <source>
        <dbReference type="SAM" id="MobiDB-lite"/>
    </source>
</evidence>
<keyword evidence="4" id="KW-1185">Reference proteome</keyword>
<dbReference type="AlphaFoldDB" id="A0AAW0P8I5"/>
<evidence type="ECO:0000313" key="3">
    <source>
        <dbReference type="EMBL" id="KAK7913007.1"/>
    </source>
</evidence>
<gene>
    <name evidence="3" type="ORF">WMY93_013218</name>
</gene>
<feature type="region of interest" description="Disordered" evidence="1">
    <location>
        <begin position="186"/>
        <end position="207"/>
    </location>
</feature>
<dbReference type="Gene3D" id="2.80.10.50">
    <property type="match status" value="1"/>
</dbReference>
<dbReference type="GO" id="GO:0005886">
    <property type="term" value="C:plasma membrane"/>
    <property type="evidence" value="ECO:0007669"/>
    <property type="project" value="InterPro"/>
</dbReference>
<keyword evidence="2" id="KW-0472">Membrane</keyword>
<organism evidence="3 4">
    <name type="scientific">Mugilogobius chulae</name>
    <name type="common">yellowstripe goby</name>
    <dbReference type="NCBI Taxonomy" id="88201"/>
    <lineage>
        <taxon>Eukaryota</taxon>
        <taxon>Metazoa</taxon>
        <taxon>Chordata</taxon>
        <taxon>Craniata</taxon>
        <taxon>Vertebrata</taxon>
        <taxon>Euteleostomi</taxon>
        <taxon>Actinopterygii</taxon>
        <taxon>Neopterygii</taxon>
        <taxon>Teleostei</taxon>
        <taxon>Neoteleostei</taxon>
        <taxon>Acanthomorphata</taxon>
        <taxon>Gobiaria</taxon>
        <taxon>Gobiiformes</taxon>
        <taxon>Gobioidei</taxon>
        <taxon>Gobiidae</taxon>
        <taxon>Gobionellinae</taxon>
        <taxon>Mugilogobius</taxon>
    </lineage>
</organism>
<dbReference type="InterPro" id="IPR052678">
    <property type="entry name" value="OST-beta_subunit"/>
</dbReference>
<dbReference type="Pfam" id="PF15048">
    <property type="entry name" value="OSTbeta"/>
    <property type="match status" value="1"/>
</dbReference>
<dbReference type="GO" id="GO:0022857">
    <property type="term" value="F:transmembrane transporter activity"/>
    <property type="evidence" value="ECO:0007669"/>
    <property type="project" value="InterPro"/>
</dbReference>
<feature type="compositionally biased region" description="Pro residues" evidence="1">
    <location>
        <begin position="194"/>
        <end position="203"/>
    </location>
</feature>
<accession>A0AAW0P8I5</accession>
<feature type="compositionally biased region" description="Acidic residues" evidence="1">
    <location>
        <begin position="264"/>
        <end position="275"/>
    </location>
</feature>
<evidence type="ECO:0000313" key="4">
    <source>
        <dbReference type="Proteomes" id="UP001460270"/>
    </source>
</evidence>
<comment type="caution">
    <text evidence="3">The sequence shown here is derived from an EMBL/GenBank/DDBJ whole genome shotgun (WGS) entry which is preliminary data.</text>
</comment>
<dbReference type="Proteomes" id="UP001460270">
    <property type="component" value="Unassembled WGS sequence"/>
</dbReference>
<protein>
    <submittedName>
        <fullName evidence="3">Uncharacterized protein</fullName>
    </submittedName>
</protein>
<dbReference type="EMBL" id="JBBPFD010000009">
    <property type="protein sequence ID" value="KAK7913007.1"/>
    <property type="molecule type" value="Genomic_DNA"/>
</dbReference>
<dbReference type="PANTHER" id="PTHR36129:SF3">
    <property type="match status" value="1"/>
</dbReference>
<proteinExistence type="predicted"/>
<dbReference type="PANTHER" id="PTHR36129">
    <property type="entry name" value="ORGANIC SOLUTE TRANSPORTER SUBUNIT BETA-RELATED"/>
    <property type="match status" value="1"/>
</dbReference>
<reference evidence="4" key="1">
    <citation type="submission" date="2024-04" db="EMBL/GenBank/DDBJ databases">
        <title>Salinicola lusitanus LLJ914,a marine bacterium isolated from the Okinawa Trough.</title>
        <authorList>
            <person name="Li J."/>
        </authorList>
    </citation>
    <scope>NUCLEOTIDE SEQUENCE [LARGE SCALE GENOMIC DNA]</scope>
</reference>